<accession>A0AAN1QMX4</accession>
<sequence>MALIYPDNLRYFDSHEYLQLDGDVATIGISAYAIDQLGDIVFLELPEVGSTITIGESFGTVESVKAVEELYAPVTGEILERNEAVLEAPEILNSDPYEQGWLLKVQLAAKPDLSDSYDATQYQALVEGK</sequence>
<dbReference type="InterPro" id="IPR033753">
    <property type="entry name" value="GCV_H/Fam206"/>
</dbReference>
<evidence type="ECO:0000256" key="1">
    <source>
        <dbReference type="ARBA" id="ARBA00009249"/>
    </source>
</evidence>
<reference evidence="6 7" key="1">
    <citation type="journal article" date="2018" name="Sci. Rep.">
        <title>Genome Features and Biochemical Characteristics of a Robust, Fast Growing and Naturally Transformable Cyanobacterium Synechococcus elongatus PCC 11801 Isolated from India.</title>
        <authorList>
            <person name="Jaiswal D."/>
            <person name="Sengupta A."/>
            <person name="Sohoni S."/>
            <person name="Sengupta S."/>
            <person name="Phadnavis A.G."/>
            <person name="Pakrasi H.B."/>
            <person name="Wangikar P.P."/>
        </authorList>
    </citation>
    <scope>NUCLEOTIDE SEQUENCE [LARGE SCALE GENOMIC DNA]</scope>
    <source>
        <strain evidence="6 7">PCC 11801</strain>
    </source>
</reference>
<protein>
    <recommendedName>
        <fullName evidence="3">Glycine cleavage system H protein</fullName>
    </recommendedName>
</protein>
<dbReference type="Proteomes" id="UP000267249">
    <property type="component" value="Chromosome"/>
</dbReference>
<dbReference type="InterPro" id="IPR003016">
    <property type="entry name" value="2-oxoA_DH_lipoyl-BS"/>
</dbReference>
<dbReference type="HAMAP" id="MF_00272">
    <property type="entry name" value="GcvH"/>
    <property type="match status" value="1"/>
</dbReference>
<evidence type="ECO:0000256" key="4">
    <source>
        <dbReference type="PIRSR" id="PIRSR617453-50"/>
    </source>
</evidence>
<name>A0AAN1QMX4_SYNEL</name>
<dbReference type="PANTHER" id="PTHR11715:SF3">
    <property type="entry name" value="GLYCINE CLEAVAGE SYSTEM H PROTEIN-RELATED"/>
    <property type="match status" value="1"/>
</dbReference>
<dbReference type="InterPro" id="IPR017453">
    <property type="entry name" value="GCV_H_sub"/>
</dbReference>
<organism evidence="6 7">
    <name type="scientific">Synechococcus elongatus PCC 11801</name>
    <dbReference type="NCBI Taxonomy" id="2219813"/>
    <lineage>
        <taxon>Bacteria</taxon>
        <taxon>Bacillati</taxon>
        <taxon>Cyanobacteriota</taxon>
        <taxon>Cyanophyceae</taxon>
        <taxon>Synechococcales</taxon>
        <taxon>Synechococcaceae</taxon>
        <taxon>Synechococcus</taxon>
    </lineage>
</organism>
<comment type="cofactor">
    <cofactor evidence="3">
        <name>(R)-lipoate</name>
        <dbReference type="ChEBI" id="CHEBI:83088"/>
    </cofactor>
    <text evidence="3">Binds 1 lipoyl cofactor covalently.</text>
</comment>
<comment type="subunit">
    <text evidence="3">The glycine cleavage system is composed of four proteins: P, T, L and H.</text>
</comment>
<comment type="similarity">
    <text evidence="1 3">Belongs to the GcvH family.</text>
</comment>
<evidence type="ECO:0000313" key="7">
    <source>
        <dbReference type="Proteomes" id="UP000267249"/>
    </source>
</evidence>
<feature type="modified residue" description="N6-lipoyllysine" evidence="3 4">
    <location>
        <position position="65"/>
    </location>
</feature>
<dbReference type="GO" id="GO:0005829">
    <property type="term" value="C:cytosol"/>
    <property type="evidence" value="ECO:0007669"/>
    <property type="project" value="TreeGrafter"/>
</dbReference>
<dbReference type="InterPro" id="IPR002930">
    <property type="entry name" value="GCV_H"/>
</dbReference>
<dbReference type="GO" id="GO:0009249">
    <property type="term" value="P:protein lipoylation"/>
    <property type="evidence" value="ECO:0007669"/>
    <property type="project" value="TreeGrafter"/>
</dbReference>
<dbReference type="NCBIfam" id="NF002270">
    <property type="entry name" value="PRK01202.1"/>
    <property type="match status" value="1"/>
</dbReference>
<dbReference type="GO" id="GO:0019464">
    <property type="term" value="P:glycine decarboxylation via glycine cleavage system"/>
    <property type="evidence" value="ECO:0007669"/>
    <property type="project" value="UniProtKB-UniRule"/>
</dbReference>
<dbReference type="NCBIfam" id="TIGR00527">
    <property type="entry name" value="gcvH"/>
    <property type="match status" value="1"/>
</dbReference>
<evidence type="ECO:0000259" key="5">
    <source>
        <dbReference type="PROSITE" id="PS50968"/>
    </source>
</evidence>
<dbReference type="InterPro" id="IPR000089">
    <property type="entry name" value="Biotin_lipoyl"/>
</dbReference>
<dbReference type="Gene3D" id="2.40.50.100">
    <property type="match status" value="1"/>
</dbReference>
<dbReference type="SUPFAM" id="SSF51230">
    <property type="entry name" value="Single hybrid motif"/>
    <property type="match status" value="1"/>
</dbReference>
<evidence type="ECO:0000256" key="2">
    <source>
        <dbReference type="ARBA" id="ARBA00022823"/>
    </source>
</evidence>
<dbReference type="CDD" id="cd06848">
    <property type="entry name" value="GCS_H"/>
    <property type="match status" value="1"/>
</dbReference>
<dbReference type="PROSITE" id="PS50968">
    <property type="entry name" value="BIOTINYL_LIPOYL"/>
    <property type="match status" value="1"/>
</dbReference>
<dbReference type="AlphaFoldDB" id="A0AAN1QMX4"/>
<dbReference type="RefSeq" id="WP_208676511.1">
    <property type="nucleotide sequence ID" value="NZ_CP030139.2"/>
</dbReference>
<evidence type="ECO:0000256" key="3">
    <source>
        <dbReference type="HAMAP-Rule" id="MF_00272"/>
    </source>
</evidence>
<gene>
    <name evidence="3 6" type="primary">gcvH</name>
    <name evidence="6" type="ORF">DOP62_06095</name>
</gene>
<dbReference type="Pfam" id="PF01597">
    <property type="entry name" value="GCV_H"/>
    <property type="match status" value="1"/>
</dbReference>
<dbReference type="PROSITE" id="PS00189">
    <property type="entry name" value="LIPOYL"/>
    <property type="match status" value="1"/>
</dbReference>
<feature type="domain" description="Lipoyl-binding" evidence="5">
    <location>
        <begin position="24"/>
        <end position="106"/>
    </location>
</feature>
<keyword evidence="2 3" id="KW-0450">Lipoyl</keyword>
<dbReference type="PANTHER" id="PTHR11715">
    <property type="entry name" value="GLYCINE CLEAVAGE SYSTEM H PROTEIN"/>
    <property type="match status" value="1"/>
</dbReference>
<dbReference type="EMBL" id="CP030139">
    <property type="protein sequence ID" value="AZB72350.1"/>
    <property type="molecule type" value="Genomic_DNA"/>
</dbReference>
<comment type="function">
    <text evidence="3">The glycine cleavage system catalyzes the degradation of glycine. The H protein shuttles the methylamine group of glycine from the P protein to the T protein.</text>
</comment>
<evidence type="ECO:0000313" key="6">
    <source>
        <dbReference type="EMBL" id="AZB72350.1"/>
    </source>
</evidence>
<proteinExistence type="inferred from homology"/>
<dbReference type="InterPro" id="IPR011053">
    <property type="entry name" value="Single_hybrid_motif"/>
</dbReference>
<dbReference type="GO" id="GO:0005960">
    <property type="term" value="C:glycine cleavage complex"/>
    <property type="evidence" value="ECO:0007669"/>
    <property type="project" value="InterPro"/>
</dbReference>